<dbReference type="InParanoid" id="A0A2J6TSK5"/>
<dbReference type="Proteomes" id="UP000235371">
    <property type="component" value="Unassembled WGS sequence"/>
</dbReference>
<dbReference type="AlphaFoldDB" id="A0A2J6TSK5"/>
<sequence>MPVPIPDLGIRDVVIRISEAVPIVPLIAVKLPDEGEGFAGPVEAAVGAQDLGGVLTLAVEAGQIAVAVDVVPGYVAPGAGMPIEEGVDG</sequence>
<proteinExistence type="predicted"/>
<keyword evidence="2" id="KW-1185">Reference proteome</keyword>
<dbReference type="EMBL" id="KZ613745">
    <property type="protein sequence ID" value="PMD66006.1"/>
    <property type="molecule type" value="Genomic_DNA"/>
</dbReference>
<dbReference type="RefSeq" id="XP_024742910.1">
    <property type="nucleotide sequence ID" value="XM_024870658.1"/>
</dbReference>
<evidence type="ECO:0000313" key="2">
    <source>
        <dbReference type="Proteomes" id="UP000235371"/>
    </source>
</evidence>
<evidence type="ECO:0000313" key="1">
    <source>
        <dbReference type="EMBL" id="PMD66006.1"/>
    </source>
</evidence>
<accession>A0A2J6TSK5</accession>
<organism evidence="1 2">
    <name type="scientific">Hyaloscypha bicolor E</name>
    <dbReference type="NCBI Taxonomy" id="1095630"/>
    <lineage>
        <taxon>Eukaryota</taxon>
        <taxon>Fungi</taxon>
        <taxon>Dikarya</taxon>
        <taxon>Ascomycota</taxon>
        <taxon>Pezizomycotina</taxon>
        <taxon>Leotiomycetes</taxon>
        <taxon>Helotiales</taxon>
        <taxon>Hyaloscyphaceae</taxon>
        <taxon>Hyaloscypha</taxon>
        <taxon>Hyaloscypha bicolor</taxon>
    </lineage>
</organism>
<gene>
    <name evidence="1" type="ORF">K444DRAFT_160254</name>
</gene>
<protein>
    <submittedName>
        <fullName evidence="1">Uncharacterized protein</fullName>
    </submittedName>
</protein>
<dbReference type="OrthoDB" id="10546034at2759"/>
<name>A0A2J6TSK5_9HELO</name>
<reference evidence="1 2" key="1">
    <citation type="submission" date="2016-04" db="EMBL/GenBank/DDBJ databases">
        <title>A degradative enzymes factory behind the ericoid mycorrhizal symbiosis.</title>
        <authorList>
            <consortium name="DOE Joint Genome Institute"/>
            <person name="Martino E."/>
            <person name="Morin E."/>
            <person name="Grelet G."/>
            <person name="Kuo A."/>
            <person name="Kohler A."/>
            <person name="Daghino S."/>
            <person name="Barry K."/>
            <person name="Choi C."/>
            <person name="Cichocki N."/>
            <person name="Clum A."/>
            <person name="Copeland A."/>
            <person name="Hainaut M."/>
            <person name="Haridas S."/>
            <person name="Labutti K."/>
            <person name="Lindquist E."/>
            <person name="Lipzen A."/>
            <person name="Khouja H.-R."/>
            <person name="Murat C."/>
            <person name="Ohm R."/>
            <person name="Olson A."/>
            <person name="Spatafora J."/>
            <person name="Veneault-Fourrey C."/>
            <person name="Henrissat B."/>
            <person name="Grigoriev I."/>
            <person name="Martin F."/>
            <person name="Perotto S."/>
        </authorList>
    </citation>
    <scope>NUCLEOTIDE SEQUENCE [LARGE SCALE GENOMIC DNA]</scope>
    <source>
        <strain evidence="1 2">E</strain>
    </source>
</reference>
<dbReference type="GeneID" id="36578740"/>